<evidence type="ECO:0000256" key="8">
    <source>
        <dbReference type="ARBA" id="ARBA00038436"/>
    </source>
</evidence>
<comment type="subunit">
    <text evidence="9">The complex comprises the extracytoplasmic solute receptor protein and the two transmembrane proteins.</text>
</comment>
<evidence type="ECO:0000313" key="11">
    <source>
        <dbReference type="EMBL" id="MBP0616096.1"/>
    </source>
</evidence>
<name>A0ABS4BHB6_9HYPH</name>
<evidence type="ECO:0000313" key="12">
    <source>
        <dbReference type="Proteomes" id="UP000678276"/>
    </source>
</evidence>
<evidence type="ECO:0000256" key="7">
    <source>
        <dbReference type="ARBA" id="ARBA00023136"/>
    </source>
</evidence>
<keyword evidence="4 9" id="KW-0997">Cell inner membrane</keyword>
<dbReference type="InterPro" id="IPR007387">
    <property type="entry name" value="TRAP_DctQ"/>
</dbReference>
<comment type="subcellular location">
    <subcellularLocation>
        <location evidence="1 9">Cell inner membrane</location>
        <topology evidence="1 9">Multi-pass membrane protein</topology>
    </subcellularLocation>
</comment>
<evidence type="ECO:0000256" key="6">
    <source>
        <dbReference type="ARBA" id="ARBA00022989"/>
    </source>
</evidence>
<keyword evidence="7 9" id="KW-0472">Membrane</keyword>
<keyword evidence="12" id="KW-1185">Reference proteome</keyword>
<protein>
    <recommendedName>
        <fullName evidence="9">TRAP transporter small permease protein</fullName>
    </recommendedName>
</protein>
<feature type="transmembrane region" description="Helical" evidence="9">
    <location>
        <begin position="126"/>
        <end position="146"/>
    </location>
</feature>
<comment type="similarity">
    <text evidence="8 9">Belongs to the TRAP transporter small permease family.</text>
</comment>
<comment type="function">
    <text evidence="9">Part of the tripartite ATP-independent periplasmic (TRAP) transport system.</text>
</comment>
<evidence type="ECO:0000259" key="10">
    <source>
        <dbReference type="Pfam" id="PF04290"/>
    </source>
</evidence>
<dbReference type="PANTHER" id="PTHR35011:SF2">
    <property type="entry name" value="2,3-DIKETO-L-GULONATE TRAP TRANSPORTER SMALL PERMEASE PROTEIN YIAM"/>
    <property type="match status" value="1"/>
</dbReference>
<evidence type="ECO:0000256" key="5">
    <source>
        <dbReference type="ARBA" id="ARBA00022692"/>
    </source>
</evidence>
<sequence>MRNLDRWLWRLVDFGILLAVFGMVLLITLQVGSRMMAASYPWTEELSRFLFIWTVWLGLAASFRAGSHPALDFLVYLAPSSMRIVFRVVPVLATVTLFAAVTWFGWGLLRQQIRFGEQSAILQIGMWLSTLPLVLGSALSIVGVVIDGIVRDPLADPIEDQLSQTESIAS</sequence>
<keyword evidence="2 9" id="KW-0813">Transport</keyword>
<organism evidence="11 12">
    <name type="scientific">Jiella mangrovi</name>
    <dbReference type="NCBI Taxonomy" id="2821407"/>
    <lineage>
        <taxon>Bacteria</taxon>
        <taxon>Pseudomonadati</taxon>
        <taxon>Pseudomonadota</taxon>
        <taxon>Alphaproteobacteria</taxon>
        <taxon>Hyphomicrobiales</taxon>
        <taxon>Aurantimonadaceae</taxon>
        <taxon>Jiella</taxon>
    </lineage>
</organism>
<reference evidence="11 12" key="1">
    <citation type="submission" date="2021-04" db="EMBL/GenBank/DDBJ databases">
        <title>Whole genome sequence of Jiella sp. KSK16Y-1.</title>
        <authorList>
            <person name="Tuo L."/>
        </authorList>
    </citation>
    <scope>NUCLEOTIDE SEQUENCE [LARGE SCALE GENOMIC DNA]</scope>
    <source>
        <strain evidence="11 12">KSK16Y-1</strain>
    </source>
</reference>
<evidence type="ECO:0000256" key="4">
    <source>
        <dbReference type="ARBA" id="ARBA00022519"/>
    </source>
</evidence>
<evidence type="ECO:0000256" key="9">
    <source>
        <dbReference type="RuleBase" id="RU369079"/>
    </source>
</evidence>
<feature type="domain" description="Tripartite ATP-independent periplasmic transporters DctQ component" evidence="10">
    <location>
        <begin position="23"/>
        <end position="145"/>
    </location>
</feature>
<dbReference type="Pfam" id="PF04290">
    <property type="entry name" value="DctQ"/>
    <property type="match status" value="1"/>
</dbReference>
<keyword evidence="6 9" id="KW-1133">Transmembrane helix</keyword>
<keyword evidence="5 9" id="KW-0812">Transmembrane</keyword>
<dbReference type="RefSeq" id="WP_209594587.1">
    <property type="nucleotide sequence ID" value="NZ_JAGJCF010000006.1"/>
</dbReference>
<dbReference type="Proteomes" id="UP000678276">
    <property type="component" value="Unassembled WGS sequence"/>
</dbReference>
<gene>
    <name evidence="11" type="ORF">J6595_10925</name>
</gene>
<accession>A0ABS4BHB6</accession>
<comment type="caution">
    <text evidence="11">The sequence shown here is derived from an EMBL/GenBank/DDBJ whole genome shotgun (WGS) entry which is preliminary data.</text>
</comment>
<feature type="transmembrane region" description="Helical" evidence="9">
    <location>
        <begin position="46"/>
        <end position="63"/>
    </location>
</feature>
<evidence type="ECO:0000256" key="2">
    <source>
        <dbReference type="ARBA" id="ARBA00022448"/>
    </source>
</evidence>
<keyword evidence="3" id="KW-1003">Cell membrane</keyword>
<evidence type="ECO:0000256" key="1">
    <source>
        <dbReference type="ARBA" id="ARBA00004429"/>
    </source>
</evidence>
<dbReference type="InterPro" id="IPR055348">
    <property type="entry name" value="DctQ"/>
</dbReference>
<evidence type="ECO:0000256" key="3">
    <source>
        <dbReference type="ARBA" id="ARBA00022475"/>
    </source>
</evidence>
<dbReference type="PANTHER" id="PTHR35011">
    <property type="entry name" value="2,3-DIKETO-L-GULONATE TRAP TRANSPORTER SMALL PERMEASE PROTEIN YIAM"/>
    <property type="match status" value="1"/>
</dbReference>
<proteinExistence type="inferred from homology"/>
<feature type="transmembrane region" description="Helical" evidence="9">
    <location>
        <begin position="84"/>
        <end position="106"/>
    </location>
</feature>
<dbReference type="EMBL" id="JAGJCF010000006">
    <property type="protein sequence ID" value="MBP0616096.1"/>
    <property type="molecule type" value="Genomic_DNA"/>
</dbReference>
<feature type="transmembrane region" description="Helical" evidence="9">
    <location>
        <begin position="7"/>
        <end position="26"/>
    </location>
</feature>